<dbReference type="Proteomes" id="UP001148629">
    <property type="component" value="Unassembled WGS sequence"/>
</dbReference>
<evidence type="ECO:0000313" key="1">
    <source>
        <dbReference type="EMBL" id="KAJ3541622.1"/>
    </source>
</evidence>
<name>A0ACC1SKT7_9HYPO</name>
<dbReference type="EMBL" id="JANRMS010000341">
    <property type="protein sequence ID" value="KAJ3541622.1"/>
    <property type="molecule type" value="Genomic_DNA"/>
</dbReference>
<protein>
    <submittedName>
        <fullName evidence="1">Uncharacterized protein</fullName>
    </submittedName>
</protein>
<evidence type="ECO:0000313" key="2">
    <source>
        <dbReference type="Proteomes" id="UP001148629"/>
    </source>
</evidence>
<accession>A0ACC1SKT7</accession>
<gene>
    <name evidence="1" type="ORF">NM208_g4524</name>
</gene>
<keyword evidence="2" id="KW-1185">Reference proteome</keyword>
<proteinExistence type="predicted"/>
<reference evidence="1" key="1">
    <citation type="submission" date="2022-08" db="EMBL/GenBank/DDBJ databases">
        <title>Genome Sequence of Fusarium decemcellulare.</title>
        <authorList>
            <person name="Buettner E."/>
        </authorList>
    </citation>
    <scope>NUCLEOTIDE SEQUENCE</scope>
    <source>
        <strain evidence="1">Babe19</strain>
    </source>
</reference>
<sequence length="236" mass="26065">MSSNQESGHLRQTMPCWQCFLHEIANNDQFVKVAKRDGVPGPVEWALHVCDFHDSMCITCHANQTTCVRIPQTVTGDATDLIKTIAFINHICHKCYPNPTAAPEQGDAPVYLLSRASRQELVHHLLNLAMHFFWDIIGPGPLSVLKDQHAGHGTRLTAADDRYLPWQCAIKRFHAGVSSAIQHVNTEITALILGGIPIKLANDIDVDFLAELSDKIDNAVAKSIRNEIGESESKGD</sequence>
<comment type="caution">
    <text evidence="1">The sequence shown here is derived from an EMBL/GenBank/DDBJ whole genome shotgun (WGS) entry which is preliminary data.</text>
</comment>
<organism evidence="1 2">
    <name type="scientific">Fusarium decemcellulare</name>
    <dbReference type="NCBI Taxonomy" id="57161"/>
    <lineage>
        <taxon>Eukaryota</taxon>
        <taxon>Fungi</taxon>
        <taxon>Dikarya</taxon>
        <taxon>Ascomycota</taxon>
        <taxon>Pezizomycotina</taxon>
        <taxon>Sordariomycetes</taxon>
        <taxon>Hypocreomycetidae</taxon>
        <taxon>Hypocreales</taxon>
        <taxon>Nectriaceae</taxon>
        <taxon>Fusarium</taxon>
        <taxon>Fusarium decemcellulare species complex</taxon>
    </lineage>
</organism>